<reference evidence="3 4" key="1">
    <citation type="submission" date="2019-10" db="EMBL/GenBank/DDBJ databases">
        <authorList>
            <person name="Wolf R A."/>
        </authorList>
    </citation>
    <scope>NUCLEOTIDE SEQUENCE [LARGE SCALE GENOMIC DNA]</scope>
    <source>
        <strain evidence="3">Collinsella_aerofaciens_AK_138A</strain>
    </source>
</reference>
<accession>A0A5K1J855</accession>
<dbReference type="PANTHER" id="PTHR33295:SF8">
    <property type="entry name" value="AAA+ ATPASE DOMAIN-CONTAINING PROTEIN"/>
    <property type="match status" value="1"/>
</dbReference>
<evidence type="ECO:0000259" key="2">
    <source>
        <dbReference type="Pfam" id="PF13635"/>
    </source>
</evidence>
<proteinExistence type="predicted"/>
<organism evidence="3 4">
    <name type="scientific">Collinsella aerofaciens</name>
    <dbReference type="NCBI Taxonomy" id="74426"/>
    <lineage>
        <taxon>Bacteria</taxon>
        <taxon>Bacillati</taxon>
        <taxon>Actinomycetota</taxon>
        <taxon>Coriobacteriia</taxon>
        <taxon>Coriobacteriales</taxon>
        <taxon>Coriobacteriaceae</taxon>
        <taxon>Collinsella</taxon>
    </lineage>
</organism>
<dbReference type="InterPro" id="IPR027417">
    <property type="entry name" value="P-loop_NTPase"/>
</dbReference>
<dbReference type="SUPFAM" id="SSF52540">
    <property type="entry name" value="P-loop containing nucleoside triphosphate hydrolases"/>
    <property type="match status" value="1"/>
</dbReference>
<dbReference type="Pfam" id="PF13635">
    <property type="entry name" value="DUF4143"/>
    <property type="match status" value="1"/>
</dbReference>
<evidence type="ECO:0000259" key="1">
    <source>
        <dbReference type="Pfam" id="PF13173"/>
    </source>
</evidence>
<dbReference type="PANTHER" id="PTHR33295">
    <property type="entry name" value="ATPASE"/>
    <property type="match status" value="1"/>
</dbReference>
<feature type="domain" description="DUF4143" evidence="2">
    <location>
        <begin position="240"/>
        <end position="383"/>
    </location>
</feature>
<dbReference type="Proteomes" id="UP000330807">
    <property type="component" value="Unassembled WGS sequence"/>
</dbReference>
<evidence type="ECO:0000313" key="4">
    <source>
        <dbReference type="Proteomes" id="UP000330807"/>
    </source>
</evidence>
<dbReference type="InterPro" id="IPR041682">
    <property type="entry name" value="AAA_14"/>
</dbReference>
<gene>
    <name evidence="3" type="ORF">LMKDKBCB_02064</name>
</gene>
<dbReference type="EMBL" id="CABWIH010000042">
    <property type="protein sequence ID" value="VWL99291.1"/>
    <property type="molecule type" value="Genomic_DNA"/>
</dbReference>
<dbReference type="Pfam" id="PF13173">
    <property type="entry name" value="AAA_14"/>
    <property type="match status" value="1"/>
</dbReference>
<protein>
    <submittedName>
        <fullName evidence="3">AAA domain protein</fullName>
    </submittedName>
</protein>
<dbReference type="AlphaFoldDB" id="A0A5K1J855"/>
<name>A0A5K1J855_9ACTN</name>
<feature type="domain" description="AAA" evidence="1">
    <location>
        <begin position="42"/>
        <end position="175"/>
    </location>
</feature>
<dbReference type="InterPro" id="IPR025420">
    <property type="entry name" value="DUF4143"/>
</dbReference>
<sequence>MAPTALSIAEMVAEARAFEIPHVIHRDDVIGNLPDPKPFNLVHIITGIRRCGKTFYAFQWIRRLIDRGVDAERIFYFNFADDRLRPAPDTLMSDILEEYWRQVPSARMKGCYLFLDEVQETDGWQGVCQRLAEHESVTLVITGSSSKLSADEIATQFRGRSQEHAMHPLSFREYCAFHRIETPDMSAGAGVPAVSPRQRTDLDSAYDRYLIEGGFPGVQELDAGSRIQMLQAYLRDVVARDILERSGRTDIALANQVGLFCLRNTGCDLSVNSLLDALKSVGYRASWEKINELVRLFQQAHLIGLLPEYSTSLAPKTTTTDKVYAVDQGMAYATSRANQQDIGKRLETAIYAELMRRTANGRLETVTSFTAPTQARKKVDFLVGDALASEPYALYQVTVDMTAEKTRRREVGSLEVAMAKTGIKDANIITLREATQIETEHGVIEVIPAWKWSLGL</sequence>
<evidence type="ECO:0000313" key="3">
    <source>
        <dbReference type="EMBL" id="VWL99291.1"/>
    </source>
</evidence>